<name>A0A7R9NW68_9NEOP</name>
<evidence type="ECO:0000256" key="1">
    <source>
        <dbReference type="SAM" id="MobiDB-lite"/>
    </source>
</evidence>
<dbReference type="EMBL" id="OE002318">
    <property type="protein sequence ID" value="CAD7458511.1"/>
    <property type="molecule type" value="Genomic_DNA"/>
</dbReference>
<gene>
    <name evidence="2" type="ORF">TTEB3V08_LOCUS6490</name>
</gene>
<feature type="region of interest" description="Disordered" evidence="1">
    <location>
        <begin position="1"/>
        <end position="29"/>
    </location>
</feature>
<organism evidence="2">
    <name type="scientific">Timema tahoe</name>
    <dbReference type="NCBI Taxonomy" id="61484"/>
    <lineage>
        <taxon>Eukaryota</taxon>
        <taxon>Metazoa</taxon>
        <taxon>Ecdysozoa</taxon>
        <taxon>Arthropoda</taxon>
        <taxon>Hexapoda</taxon>
        <taxon>Insecta</taxon>
        <taxon>Pterygota</taxon>
        <taxon>Neoptera</taxon>
        <taxon>Polyneoptera</taxon>
        <taxon>Phasmatodea</taxon>
        <taxon>Timematodea</taxon>
        <taxon>Timematoidea</taxon>
        <taxon>Timematidae</taxon>
        <taxon>Timema</taxon>
    </lineage>
</organism>
<proteinExistence type="predicted"/>
<feature type="compositionally biased region" description="Basic and acidic residues" evidence="1">
    <location>
        <begin position="1"/>
        <end position="12"/>
    </location>
</feature>
<dbReference type="AlphaFoldDB" id="A0A7R9NW68"/>
<reference evidence="2" key="1">
    <citation type="submission" date="2020-11" db="EMBL/GenBank/DDBJ databases">
        <authorList>
            <person name="Tran Van P."/>
        </authorList>
    </citation>
    <scope>NUCLEOTIDE SEQUENCE</scope>
</reference>
<sequence>MGKEMREGKESGVEGQGHKGLRSKGGGRENRTSIRRLVRAVLPKQVIWGLKRTLTRKCTRICVEEEYKIILKKTTLSTPGQDSNLNLPIIIISLVYCESSALDHAATEAGKSRVGRRPHWIYWNRYSRNNSSAKSTEIRFPDGSRVPPLPLGKTNKRLVVSLSYRPTPTILTDCEYPSLHLVTEPFLHIHSESDASCIHSSKHENTPLRSIPVRRYSTCHNRHGTGGSASSPKEVLLRMFIAQEKSVDPDWVQTQWREPLYEPTY</sequence>
<evidence type="ECO:0000313" key="2">
    <source>
        <dbReference type="EMBL" id="CAD7458511.1"/>
    </source>
</evidence>
<accession>A0A7R9NW68</accession>
<protein>
    <submittedName>
        <fullName evidence="2">Uncharacterized protein</fullName>
    </submittedName>
</protein>